<proteinExistence type="predicted"/>
<accession>A0ABZ2T0X5</accession>
<name>A0ABZ2T0X5_9ENTE</name>
<dbReference type="Proteomes" id="UP000195080">
    <property type="component" value="Chromosome"/>
</dbReference>
<dbReference type="EMBL" id="CP147248">
    <property type="protein sequence ID" value="WYJ84971.1"/>
    <property type="molecule type" value="Genomic_DNA"/>
</dbReference>
<sequence length="152" mass="17184">MKKLFLGIVCSGFLFGILGNGVISEAAEVENVNETAANLLPEDDEFYYVIDDNSGIQTRTWAKTQSYKITKGSRTYLGTYTTNRKSTISVTVKAGPAVVNLKNEYSESGKFKKYKQNCTITVTYKRYRKVDNKYVDTKTVTSNTSYTDYERI</sequence>
<organism evidence="1 2">
    <name type="scientific">Candidatus Enterococcus lemimoniae</name>
    <dbReference type="NCBI Taxonomy" id="1834167"/>
    <lineage>
        <taxon>Bacteria</taxon>
        <taxon>Bacillati</taxon>
        <taxon>Bacillota</taxon>
        <taxon>Bacilli</taxon>
        <taxon>Lactobacillales</taxon>
        <taxon>Enterococcaceae</taxon>
        <taxon>Enterococcus</taxon>
    </lineage>
</organism>
<evidence type="ECO:0000313" key="2">
    <source>
        <dbReference type="Proteomes" id="UP000195080"/>
    </source>
</evidence>
<keyword evidence="2" id="KW-1185">Reference proteome</keyword>
<evidence type="ECO:0000313" key="1">
    <source>
        <dbReference type="EMBL" id="WYJ84971.1"/>
    </source>
</evidence>
<gene>
    <name evidence="1" type="ORF">A5866_000029</name>
</gene>
<reference evidence="1 2" key="2">
    <citation type="submission" date="2024-03" db="EMBL/GenBank/DDBJ databases">
        <title>The Genome Sequence of Enterococcus sp. DIV0727d.</title>
        <authorList>
            <consortium name="The Broad Institute Genomics Platform"/>
            <consortium name="The Broad Institute Microbial Omics Core"/>
            <consortium name="The Broad Institute Genomic Center for Infectious Diseases"/>
            <person name="Earl A."/>
            <person name="Manson A."/>
            <person name="Gilmore M."/>
            <person name="Schwartman J."/>
            <person name="Shea T."/>
            <person name="Abouelleil A."/>
            <person name="Cao P."/>
            <person name="Chapman S."/>
            <person name="Cusick C."/>
            <person name="Young S."/>
            <person name="Neafsey D."/>
            <person name="Nusbaum C."/>
            <person name="Birren B."/>
        </authorList>
    </citation>
    <scope>NUCLEOTIDE SEQUENCE [LARGE SCALE GENOMIC DNA]</scope>
    <source>
        <strain evidence="1 2">12C11_DIV0727</strain>
    </source>
</reference>
<protein>
    <submittedName>
        <fullName evidence="1">Uncharacterized protein</fullName>
    </submittedName>
</protein>
<dbReference type="NCBIfam" id="NF046016">
    <property type="entry name" value="LMxysn_1693_fam"/>
    <property type="match status" value="1"/>
</dbReference>
<reference evidence="2" key="1">
    <citation type="submission" date="2017-05" db="EMBL/GenBank/DDBJ databases">
        <title>The Genome Sequence of EEnterococcus faecalis 9F2_4866.</title>
        <authorList>
            <consortium name="The Broad Institute Genomics Platform"/>
            <consortium name="The Broad Institute Genomic Center for Infectious Diseases"/>
            <person name="Earl A."/>
            <person name="Manson A."/>
            <person name="Schwartman J."/>
            <person name="Gilmore M."/>
            <person name="Abouelleil A."/>
            <person name="Cao P."/>
            <person name="Chapman S."/>
            <person name="Cusick C."/>
            <person name="Shea T."/>
            <person name="Young S."/>
            <person name="Neafsey D."/>
            <person name="Nusbaum C."/>
            <person name="Birren B."/>
        </authorList>
    </citation>
    <scope>NUCLEOTIDE SEQUENCE [LARGE SCALE GENOMIC DNA]</scope>
    <source>
        <strain evidence="2">12C11_DIV0727</strain>
    </source>
</reference>